<dbReference type="GeneTree" id="ENSGT00940000165956"/>
<dbReference type="Proteomes" id="UP000314982">
    <property type="component" value="Unassembled WGS sequence"/>
</dbReference>
<dbReference type="PANTHER" id="PTHR11639:SF119">
    <property type="entry name" value="PROTEIN S100"/>
    <property type="match status" value="1"/>
</dbReference>
<keyword evidence="4" id="KW-0106">Calcium</keyword>
<dbReference type="Ensembl" id="ENSHHUT00000087386.1">
    <property type="protein sequence ID" value="ENSHHUP00000084734.1"/>
    <property type="gene ID" value="ENSHHUG00000049121.1"/>
</dbReference>
<dbReference type="GO" id="GO:0005737">
    <property type="term" value="C:cytoplasm"/>
    <property type="evidence" value="ECO:0007669"/>
    <property type="project" value="TreeGrafter"/>
</dbReference>
<dbReference type="InterPro" id="IPR018247">
    <property type="entry name" value="EF_Hand_1_Ca_BS"/>
</dbReference>
<comment type="similarity">
    <text evidence="1">Belongs to the S-100 family.</text>
</comment>
<feature type="compositionally biased region" description="Gly residues" evidence="5">
    <location>
        <begin position="24"/>
        <end position="34"/>
    </location>
</feature>
<evidence type="ECO:0000313" key="7">
    <source>
        <dbReference type="Ensembl" id="ENSHHUP00000084734.1"/>
    </source>
</evidence>
<dbReference type="FunFam" id="1.10.238.10:FF:000044">
    <property type="entry name" value="Protein S100"/>
    <property type="match status" value="1"/>
</dbReference>
<keyword evidence="3" id="KW-0677">Repeat</keyword>
<dbReference type="AlphaFoldDB" id="A0A4W5RK14"/>
<dbReference type="Pfam" id="PF01023">
    <property type="entry name" value="S_100"/>
    <property type="match status" value="1"/>
</dbReference>
<accession>A0A4W5RK14</accession>
<keyword evidence="2" id="KW-0479">Metal-binding</keyword>
<dbReference type="SMART" id="SM00054">
    <property type="entry name" value="EFh"/>
    <property type="match status" value="1"/>
</dbReference>
<dbReference type="InterPro" id="IPR013787">
    <property type="entry name" value="S100_Ca-bd_sub"/>
</dbReference>
<name>A0A4W5RK14_9TELE</name>
<dbReference type="PROSITE" id="PS00018">
    <property type="entry name" value="EF_HAND_1"/>
    <property type="match status" value="1"/>
</dbReference>
<dbReference type="GO" id="GO:0046914">
    <property type="term" value="F:transition metal ion binding"/>
    <property type="evidence" value="ECO:0007669"/>
    <property type="project" value="InterPro"/>
</dbReference>
<dbReference type="CDD" id="cd00213">
    <property type="entry name" value="S-100"/>
    <property type="match status" value="1"/>
</dbReference>
<organism evidence="7 8">
    <name type="scientific">Hucho hucho</name>
    <name type="common">huchen</name>
    <dbReference type="NCBI Taxonomy" id="62062"/>
    <lineage>
        <taxon>Eukaryota</taxon>
        <taxon>Metazoa</taxon>
        <taxon>Chordata</taxon>
        <taxon>Craniata</taxon>
        <taxon>Vertebrata</taxon>
        <taxon>Euteleostomi</taxon>
        <taxon>Actinopterygii</taxon>
        <taxon>Neopterygii</taxon>
        <taxon>Teleostei</taxon>
        <taxon>Protacanthopterygii</taxon>
        <taxon>Salmoniformes</taxon>
        <taxon>Salmonidae</taxon>
        <taxon>Salmoninae</taxon>
        <taxon>Hucho</taxon>
    </lineage>
</organism>
<dbReference type="InterPro" id="IPR011992">
    <property type="entry name" value="EF-hand-dom_pair"/>
</dbReference>
<dbReference type="PANTHER" id="PTHR11639">
    <property type="entry name" value="S100 CALCIUM-BINDING PROTEIN"/>
    <property type="match status" value="1"/>
</dbReference>
<dbReference type="InterPro" id="IPR002048">
    <property type="entry name" value="EF_hand_dom"/>
</dbReference>
<protein>
    <submittedName>
        <fullName evidence="7">S100 calcium binding protein T</fullName>
    </submittedName>
</protein>
<feature type="domain" description="EF-hand" evidence="6">
    <location>
        <begin position="166"/>
        <end position="201"/>
    </location>
</feature>
<evidence type="ECO:0000313" key="8">
    <source>
        <dbReference type="Proteomes" id="UP000314982"/>
    </source>
</evidence>
<dbReference type="GO" id="GO:0048306">
    <property type="term" value="F:calcium-dependent protein binding"/>
    <property type="evidence" value="ECO:0007669"/>
    <property type="project" value="TreeGrafter"/>
</dbReference>
<dbReference type="SMART" id="SM01394">
    <property type="entry name" value="S_100"/>
    <property type="match status" value="1"/>
</dbReference>
<keyword evidence="8" id="KW-1185">Reference proteome</keyword>
<evidence type="ECO:0000256" key="3">
    <source>
        <dbReference type="ARBA" id="ARBA00022737"/>
    </source>
</evidence>
<evidence type="ECO:0000256" key="4">
    <source>
        <dbReference type="ARBA" id="ARBA00022837"/>
    </source>
</evidence>
<dbReference type="PROSITE" id="PS50222">
    <property type="entry name" value="EF_HAND_2"/>
    <property type="match status" value="1"/>
</dbReference>
<dbReference type="SUPFAM" id="SSF47473">
    <property type="entry name" value="EF-hand"/>
    <property type="match status" value="1"/>
</dbReference>
<dbReference type="Gene3D" id="1.10.238.10">
    <property type="entry name" value="EF-hand"/>
    <property type="match status" value="1"/>
</dbReference>
<reference evidence="8" key="1">
    <citation type="submission" date="2018-06" db="EMBL/GenBank/DDBJ databases">
        <title>Genome assembly of Danube salmon.</title>
        <authorList>
            <person name="Macqueen D.J."/>
            <person name="Gundappa M.K."/>
        </authorList>
    </citation>
    <scope>NUCLEOTIDE SEQUENCE [LARGE SCALE GENOMIC DNA]</scope>
</reference>
<feature type="region of interest" description="Disordered" evidence="5">
    <location>
        <begin position="1"/>
        <end position="79"/>
    </location>
</feature>
<evidence type="ECO:0000256" key="2">
    <source>
        <dbReference type="ARBA" id="ARBA00022723"/>
    </source>
</evidence>
<sequence>MDLICPSQEGRCPSRKQRRRRGDGGMGQRRGASGGRREGWRRGEKRTGRRGERRSGRRGERRSGRRERGGVGGGREVFKRLSISPSSPFFVTLPLRVEQQASTPPLLSMSNPTKTENVSTLETAMQLMIQTFHKYSGDEGDKYTLSRAELKVMLSAELGNYLGNAQDKEAVDKVMGDLDANNDGEVDFTEFVILVGALTVACNDFFLEYNDKGEKK</sequence>
<feature type="compositionally biased region" description="Basic and acidic residues" evidence="5">
    <location>
        <begin position="35"/>
        <end position="69"/>
    </location>
</feature>
<reference evidence="7" key="2">
    <citation type="submission" date="2025-08" db="UniProtKB">
        <authorList>
            <consortium name="Ensembl"/>
        </authorList>
    </citation>
    <scope>IDENTIFICATION</scope>
</reference>
<evidence type="ECO:0000256" key="5">
    <source>
        <dbReference type="SAM" id="MobiDB-lite"/>
    </source>
</evidence>
<dbReference type="PROSITE" id="PS00303">
    <property type="entry name" value="S100_CABP"/>
    <property type="match status" value="1"/>
</dbReference>
<evidence type="ECO:0000256" key="1">
    <source>
        <dbReference type="ARBA" id="ARBA00007323"/>
    </source>
</evidence>
<reference evidence="7" key="3">
    <citation type="submission" date="2025-09" db="UniProtKB">
        <authorList>
            <consortium name="Ensembl"/>
        </authorList>
    </citation>
    <scope>IDENTIFICATION</scope>
</reference>
<dbReference type="InterPro" id="IPR034325">
    <property type="entry name" value="S-100_dom"/>
</dbReference>
<dbReference type="GO" id="GO:0005509">
    <property type="term" value="F:calcium ion binding"/>
    <property type="evidence" value="ECO:0007669"/>
    <property type="project" value="InterPro"/>
</dbReference>
<dbReference type="InterPro" id="IPR001751">
    <property type="entry name" value="S100/CaBP7/8-like_CS"/>
</dbReference>
<proteinExistence type="inferred from homology"/>
<evidence type="ECO:0000259" key="6">
    <source>
        <dbReference type="PROSITE" id="PS50222"/>
    </source>
</evidence>